<sequence>MADDFLFVGPDGLRSSTTTPTHLYDLHRFPPSATVHDDFNDADHTTYSDRLAGTFNSEWGSDSWVYQSRSTSDVPNFSQVAHSPGLPGFPQVASSPGLASLPMIYTQIPATSSTRGPHSLAAPALNYTGGLYSSHFGNSPAIPHVTRSSPGENPEQYLVHVCNSLTVTEPMRERGLVNWPSAICGATEELCTIFREGPTIFIQPRIAEEALAESIFNCVKRSPNYHWVPEDGGFWNSDHQFYVLSLATVEWPENLRTTFNNSKFKALVMKELCETPARVSLYLWNRAKYLIQNQTGFNGQFPHNNGIISNNSPVDANLVDWWCTWSDDYGYGIFHQGQWDPVLSKYTL</sequence>
<dbReference type="OrthoDB" id="10647015at2759"/>
<dbReference type="HOGENOM" id="CLU_798250_0_0_1"/>
<evidence type="ECO:0000313" key="2">
    <source>
        <dbReference type="Proteomes" id="UP000053989"/>
    </source>
</evidence>
<gene>
    <name evidence="1" type="ORF">SCLCIDRAFT_12381</name>
</gene>
<dbReference type="AlphaFoldDB" id="A0A0C3CNH4"/>
<name>A0A0C3CNH4_9AGAM</name>
<dbReference type="InParanoid" id="A0A0C3CNH4"/>
<keyword evidence="2" id="KW-1185">Reference proteome</keyword>
<evidence type="ECO:0000313" key="1">
    <source>
        <dbReference type="EMBL" id="KIM50165.1"/>
    </source>
</evidence>
<protein>
    <submittedName>
        <fullName evidence="1">Uncharacterized protein</fullName>
    </submittedName>
</protein>
<proteinExistence type="predicted"/>
<reference evidence="2" key="2">
    <citation type="submission" date="2015-01" db="EMBL/GenBank/DDBJ databases">
        <title>Evolutionary Origins and Diversification of the Mycorrhizal Mutualists.</title>
        <authorList>
            <consortium name="DOE Joint Genome Institute"/>
            <consortium name="Mycorrhizal Genomics Consortium"/>
            <person name="Kohler A."/>
            <person name="Kuo A."/>
            <person name="Nagy L.G."/>
            <person name="Floudas D."/>
            <person name="Copeland A."/>
            <person name="Barry K.W."/>
            <person name="Cichocki N."/>
            <person name="Veneault-Fourrey C."/>
            <person name="LaButti K."/>
            <person name="Lindquist E.A."/>
            <person name="Lipzen A."/>
            <person name="Lundell T."/>
            <person name="Morin E."/>
            <person name="Murat C."/>
            <person name="Riley R."/>
            <person name="Ohm R."/>
            <person name="Sun H."/>
            <person name="Tunlid A."/>
            <person name="Henrissat B."/>
            <person name="Grigoriev I.V."/>
            <person name="Hibbett D.S."/>
            <person name="Martin F."/>
        </authorList>
    </citation>
    <scope>NUCLEOTIDE SEQUENCE [LARGE SCALE GENOMIC DNA]</scope>
    <source>
        <strain evidence="2">Foug A</strain>
    </source>
</reference>
<feature type="non-terminal residue" evidence="1">
    <location>
        <position position="348"/>
    </location>
</feature>
<accession>A0A0C3CNH4</accession>
<reference evidence="1 2" key="1">
    <citation type="submission" date="2014-04" db="EMBL/GenBank/DDBJ databases">
        <authorList>
            <consortium name="DOE Joint Genome Institute"/>
            <person name="Kuo A."/>
            <person name="Kohler A."/>
            <person name="Nagy L.G."/>
            <person name="Floudas D."/>
            <person name="Copeland A."/>
            <person name="Barry K.W."/>
            <person name="Cichocki N."/>
            <person name="Veneault-Fourrey C."/>
            <person name="LaButti K."/>
            <person name="Lindquist E.A."/>
            <person name="Lipzen A."/>
            <person name="Lundell T."/>
            <person name="Morin E."/>
            <person name="Murat C."/>
            <person name="Sun H."/>
            <person name="Tunlid A."/>
            <person name="Henrissat B."/>
            <person name="Grigoriev I.V."/>
            <person name="Hibbett D.S."/>
            <person name="Martin F."/>
            <person name="Nordberg H.P."/>
            <person name="Cantor M.N."/>
            <person name="Hua S.X."/>
        </authorList>
    </citation>
    <scope>NUCLEOTIDE SEQUENCE [LARGE SCALE GENOMIC DNA]</scope>
    <source>
        <strain evidence="1 2">Foug A</strain>
    </source>
</reference>
<dbReference type="EMBL" id="KN822648">
    <property type="protein sequence ID" value="KIM50165.1"/>
    <property type="molecule type" value="Genomic_DNA"/>
</dbReference>
<organism evidence="1 2">
    <name type="scientific">Scleroderma citrinum Foug A</name>
    <dbReference type="NCBI Taxonomy" id="1036808"/>
    <lineage>
        <taxon>Eukaryota</taxon>
        <taxon>Fungi</taxon>
        <taxon>Dikarya</taxon>
        <taxon>Basidiomycota</taxon>
        <taxon>Agaricomycotina</taxon>
        <taxon>Agaricomycetes</taxon>
        <taxon>Agaricomycetidae</taxon>
        <taxon>Boletales</taxon>
        <taxon>Sclerodermatineae</taxon>
        <taxon>Sclerodermataceae</taxon>
        <taxon>Scleroderma</taxon>
    </lineage>
</organism>
<dbReference type="Proteomes" id="UP000053989">
    <property type="component" value="Unassembled WGS sequence"/>
</dbReference>